<feature type="coiled-coil region" evidence="3">
    <location>
        <begin position="133"/>
        <end position="164"/>
    </location>
</feature>
<evidence type="ECO:0000256" key="2">
    <source>
        <dbReference type="ARBA" id="ARBA00022840"/>
    </source>
</evidence>
<dbReference type="PANTHER" id="PTHR44329">
    <property type="entry name" value="SERINE/THREONINE-PROTEIN KINASE TNNI3K-RELATED"/>
    <property type="match status" value="1"/>
</dbReference>
<dbReference type="OrthoDB" id="4062651at2759"/>
<keyword evidence="3" id="KW-0175">Coiled coil</keyword>
<keyword evidence="6" id="KW-1185">Reference proteome</keyword>
<dbReference type="Proteomes" id="UP001152803">
    <property type="component" value="Unassembled WGS sequence"/>
</dbReference>
<dbReference type="InterPro" id="IPR011009">
    <property type="entry name" value="Kinase-like_dom_sf"/>
</dbReference>
<name>A0A9Q1HPC2_CONCO</name>
<reference evidence="5" key="1">
    <citation type="journal article" date="2023" name="Science">
        <title>Genome structures resolve the early diversification of teleost fishes.</title>
        <authorList>
            <person name="Parey E."/>
            <person name="Louis A."/>
            <person name="Montfort J."/>
            <person name="Bouchez O."/>
            <person name="Roques C."/>
            <person name="Iampietro C."/>
            <person name="Lluch J."/>
            <person name="Castinel A."/>
            <person name="Donnadieu C."/>
            <person name="Desvignes T."/>
            <person name="Floi Bucao C."/>
            <person name="Jouanno E."/>
            <person name="Wen M."/>
            <person name="Mejri S."/>
            <person name="Dirks R."/>
            <person name="Jansen H."/>
            <person name="Henkel C."/>
            <person name="Chen W.J."/>
            <person name="Zahm M."/>
            <person name="Cabau C."/>
            <person name="Klopp C."/>
            <person name="Thompson A.W."/>
            <person name="Robinson-Rechavi M."/>
            <person name="Braasch I."/>
            <person name="Lecointre G."/>
            <person name="Bobe J."/>
            <person name="Postlethwait J.H."/>
            <person name="Berthelot C."/>
            <person name="Roest Crollius H."/>
            <person name="Guiguen Y."/>
        </authorList>
    </citation>
    <scope>NUCLEOTIDE SEQUENCE</scope>
    <source>
        <strain evidence="5">Concon-B</strain>
    </source>
</reference>
<dbReference type="InterPro" id="IPR059179">
    <property type="entry name" value="MLKL-like_MCAfunc"/>
</dbReference>
<dbReference type="InterPro" id="IPR001245">
    <property type="entry name" value="Ser-Thr/Tyr_kinase_cat_dom"/>
</dbReference>
<dbReference type="Gene3D" id="1.20.930.20">
    <property type="entry name" value="Adaptor protein Cbl, N-terminal domain"/>
    <property type="match status" value="1"/>
</dbReference>
<proteinExistence type="predicted"/>
<dbReference type="GO" id="GO:0005524">
    <property type="term" value="F:ATP binding"/>
    <property type="evidence" value="ECO:0007669"/>
    <property type="project" value="UniProtKB-KW"/>
</dbReference>
<dbReference type="InterPro" id="IPR000719">
    <property type="entry name" value="Prot_kinase_dom"/>
</dbReference>
<dbReference type="PANTHER" id="PTHR44329:SF298">
    <property type="entry name" value="MIXED LINEAGE KINASE DOMAIN-LIKE PROTEIN"/>
    <property type="match status" value="1"/>
</dbReference>
<dbReference type="Gene3D" id="1.10.510.10">
    <property type="entry name" value="Transferase(Phosphotransferase) domain 1"/>
    <property type="match status" value="1"/>
</dbReference>
<keyword evidence="2" id="KW-0067">ATP-binding</keyword>
<evidence type="ECO:0000313" key="6">
    <source>
        <dbReference type="Proteomes" id="UP001152803"/>
    </source>
</evidence>
<gene>
    <name evidence="5" type="ORF">COCON_G00218870</name>
</gene>
<dbReference type="GO" id="GO:0097527">
    <property type="term" value="P:necroptotic signaling pathway"/>
    <property type="evidence" value="ECO:0007669"/>
    <property type="project" value="TreeGrafter"/>
</dbReference>
<sequence>MDILDPILTIAEKVYALCGEVKANKKRWSRLASRVQALMKVVQTVKAKGLGEKPEMVQRGLQELKYTLETAQEVVKKYTTTTFFSRIRKVYDLAEEFEMLNDRLNDNFQLLSLALQIEQAEKLGCVFEKDRCQKEDEADRKNDREELERLLRAQAKKMDNVQEGVDSVKTEVQDIKSMLKSLTEPNLQLLDTKEIKIENLDFDDPKTPIMKSATHELYKGQYNKFTVAIKRYTYAKNTTPREVRRIFKKEVETMKRFESPNILRMFGICVEGEDGPSPNYLIVMEFCEKGNLPQVLAGKSKLSWGRRARMSLDAAQGLYRLHQSEEKFKVHGCISSSKFLVDDGYRVKLGCFELAKTETSLRGKKMSSNNTVSYCSPQQLESIHDSYNKACEIYSFGIVLWEIATRQIPFKGMSDKDIYAKVCKERFTEPLPEDCPKSLAKLIDACRSYEPFQRPTAGVLVDKLRKVVEELDDE</sequence>
<protein>
    <recommendedName>
        <fullName evidence="4">Protein kinase domain-containing protein</fullName>
    </recommendedName>
</protein>
<dbReference type="EMBL" id="JAFJMO010000017">
    <property type="protein sequence ID" value="KAJ8252575.1"/>
    <property type="molecule type" value="Genomic_DNA"/>
</dbReference>
<dbReference type="Pfam" id="PF22215">
    <property type="entry name" value="MLKL_N"/>
    <property type="match status" value="1"/>
</dbReference>
<dbReference type="InterPro" id="IPR054000">
    <property type="entry name" value="MLKL_N"/>
</dbReference>
<evidence type="ECO:0000259" key="4">
    <source>
        <dbReference type="PROSITE" id="PS50011"/>
    </source>
</evidence>
<dbReference type="Gene3D" id="3.30.200.20">
    <property type="entry name" value="Phosphorylase Kinase, domain 1"/>
    <property type="match status" value="1"/>
</dbReference>
<comment type="caution">
    <text evidence="5">The sequence shown here is derived from an EMBL/GenBank/DDBJ whole genome shotgun (WGS) entry which is preliminary data.</text>
</comment>
<dbReference type="SUPFAM" id="SSF56112">
    <property type="entry name" value="Protein kinase-like (PK-like)"/>
    <property type="match status" value="1"/>
</dbReference>
<dbReference type="AlphaFoldDB" id="A0A9Q1HPC2"/>
<keyword evidence="1" id="KW-0547">Nucleotide-binding</keyword>
<evidence type="ECO:0000313" key="5">
    <source>
        <dbReference type="EMBL" id="KAJ8252575.1"/>
    </source>
</evidence>
<dbReference type="GO" id="GO:0007166">
    <property type="term" value="P:cell surface receptor signaling pathway"/>
    <property type="evidence" value="ECO:0007669"/>
    <property type="project" value="InterPro"/>
</dbReference>
<accession>A0A9Q1HPC2</accession>
<dbReference type="InterPro" id="IPR051681">
    <property type="entry name" value="Ser/Thr_Kinases-Pseudokinases"/>
</dbReference>
<feature type="domain" description="Protein kinase" evidence="4">
    <location>
        <begin position="203"/>
        <end position="468"/>
    </location>
</feature>
<dbReference type="Pfam" id="PF07714">
    <property type="entry name" value="PK_Tyr_Ser-Thr"/>
    <property type="match status" value="1"/>
</dbReference>
<evidence type="ECO:0000256" key="3">
    <source>
        <dbReference type="SAM" id="Coils"/>
    </source>
</evidence>
<organism evidence="5 6">
    <name type="scientific">Conger conger</name>
    <name type="common">Conger eel</name>
    <name type="synonym">Muraena conger</name>
    <dbReference type="NCBI Taxonomy" id="82655"/>
    <lineage>
        <taxon>Eukaryota</taxon>
        <taxon>Metazoa</taxon>
        <taxon>Chordata</taxon>
        <taxon>Craniata</taxon>
        <taxon>Vertebrata</taxon>
        <taxon>Euteleostomi</taxon>
        <taxon>Actinopterygii</taxon>
        <taxon>Neopterygii</taxon>
        <taxon>Teleostei</taxon>
        <taxon>Anguilliformes</taxon>
        <taxon>Congridae</taxon>
        <taxon>Conger</taxon>
    </lineage>
</organism>
<dbReference type="InterPro" id="IPR036537">
    <property type="entry name" value="Adaptor_Cbl_N_dom_sf"/>
</dbReference>
<dbReference type="CDD" id="cd21037">
    <property type="entry name" value="MLKL_NTD"/>
    <property type="match status" value="1"/>
</dbReference>
<dbReference type="PROSITE" id="PS50011">
    <property type="entry name" value="PROTEIN_KINASE_DOM"/>
    <property type="match status" value="1"/>
</dbReference>
<evidence type="ECO:0000256" key="1">
    <source>
        <dbReference type="ARBA" id="ARBA00022741"/>
    </source>
</evidence>
<dbReference type="GO" id="GO:0004672">
    <property type="term" value="F:protein kinase activity"/>
    <property type="evidence" value="ECO:0007669"/>
    <property type="project" value="InterPro"/>
</dbReference>